<dbReference type="SMART" id="SM00530">
    <property type="entry name" value="HTH_XRE"/>
    <property type="match status" value="1"/>
</dbReference>
<accession>A0A838AAL6</accession>
<feature type="domain" description="HTH cro/C1-type" evidence="1">
    <location>
        <begin position="17"/>
        <end position="71"/>
    </location>
</feature>
<evidence type="ECO:0000259" key="1">
    <source>
        <dbReference type="PROSITE" id="PS50943"/>
    </source>
</evidence>
<name>A0A838AAL6_9PSEU</name>
<dbReference type="RefSeq" id="WP_180893107.1">
    <property type="nucleotide sequence ID" value="NZ_JACCKD010000004.1"/>
</dbReference>
<dbReference type="EMBL" id="JACCKD010000004">
    <property type="protein sequence ID" value="MBA0126268.1"/>
    <property type="molecule type" value="Genomic_DNA"/>
</dbReference>
<dbReference type="AlphaFoldDB" id="A0A838AAL6"/>
<dbReference type="SUPFAM" id="SSF47413">
    <property type="entry name" value="lambda repressor-like DNA-binding domains"/>
    <property type="match status" value="1"/>
</dbReference>
<keyword evidence="3" id="KW-1185">Reference proteome</keyword>
<dbReference type="Pfam" id="PF19054">
    <property type="entry name" value="DUF5753"/>
    <property type="match status" value="1"/>
</dbReference>
<dbReference type="InterPro" id="IPR043917">
    <property type="entry name" value="DUF5753"/>
</dbReference>
<dbReference type="InterPro" id="IPR001387">
    <property type="entry name" value="Cro/C1-type_HTH"/>
</dbReference>
<dbReference type="Gene3D" id="1.10.260.40">
    <property type="entry name" value="lambda repressor-like DNA-binding domains"/>
    <property type="match status" value="1"/>
</dbReference>
<evidence type="ECO:0000313" key="2">
    <source>
        <dbReference type="EMBL" id="MBA0126268.1"/>
    </source>
</evidence>
<protein>
    <submittedName>
        <fullName evidence="2">Helix-turn-helix domain-containing protein</fullName>
    </submittedName>
</protein>
<dbReference type="PROSITE" id="PS50943">
    <property type="entry name" value="HTH_CROC1"/>
    <property type="match status" value="1"/>
</dbReference>
<organism evidence="2 3">
    <name type="scientific">Haloechinothrix aidingensis</name>
    <dbReference type="NCBI Taxonomy" id="2752311"/>
    <lineage>
        <taxon>Bacteria</taxon>
        <taxon>Bacillati</taxon>
        <taxon>Actinomycetota</taxon>
        <taxon>Actinomycetes</taxon>
        <taxon>Pseudonocardiales</taxon>
        <taxon>Pseudonocardiaceae</taxon>
        <taxon>Haloechinothrix</taxon>
    </lineage>
</organism>
<dbReference type="CDD" id="cd00093">
    <property type="entry name" value="HTH_XRE"/>
    <property type="match status" value="1"/>
</dbReference>
<dbReference type="Proteomes" id="UP000582974">
    <property type="component" value="Unassembled WGS sequence"/>
</dbReference>
<evidence type="ECO:0000313" key="3">
    <source>
        <dbReference type="Proteomes" id="UP000582974"/>
    </source>
</evidence>
<reference evidence="2 3" key="1">
    <citation type="submission" date="2020-07" db="EMBL/GenBank/DDBJ databases">
        <title>Genome of Haloechinothrix sp.</title>
        <authorList>
            <person name="Tang S.-K."/>
            <person name="Yang L."/>
            <person name="Zhu W.-Y."/>
        </authorList>
    </citation>
    <scope>NUCLEOTIDE SEQUENCE [LARGE SCALE GENOMIC DNA]</scope>
    <source>
        <strain evidence="2 3">YIM 98757</strain>
    </source>
</reference>
<dbReference type="GO" id="GO:0003677">
    <property type="term" value="F:DNA binding"/>
    <property type="evidence" value="ECO:0007669"/>
    <property type="project" value="InterPro"/>
</dbReference>
<dbReference type="InterPro" id="IPR010982">
    <property type="entry name" value="Lambda_DNA-bd_dom_sf"/>
</dbReference>
<dbReference type="Pfam" id="PF13560">
    <property type="entry name" value="HTH_31"/>
    <property type="match status" value="1"/>
</dbReference>
<proteinExistence type="predicted"/>
<comment type="caution">
    <text evidence="2">The sequence shown here is derived from an EMBL/GenBank/DDBJ whole genome shotgun (WGS) entry which is preliminary data.</text>
</comment>
<gene>
    <name evidence="2" type="ORF">H0B56_12020</name>
</gene>
<sequence length="280" mass="31090">MVSTANTPRARALGAELKEARERAGLTTRQLGAQLNRQNSHISRWETGRLAPSVEDTAAVLGILGVTGAERDRILDLARDASDPNWVSPGVQKHLAALREYERTASRITNVEPTMVPGLLQTADYAWSIMVAAGATRGEADQRVTYRMGRRDVLTGRKPVQLDALIGEAALRYAPCDRDVMVEQLRHLQKWSESSNITVQVIPQRQGYLPSLEGAFVLIEFDRHDPVVQIEHYRSATTITDRGDVQDYQTAADTLRREAMSPEESMGLIAETADEMERTP</sequence>